<dbReference type="SMART" id="SM00347">
    <property type="entry name" value="HTH_MARR"/>
    <property type="match status" value="1"/>
</dbReference>
<dbReference type="EMBL" id="JACEIQ010000004">
    <property type="protein sequence ID" value="MBA4493953.1"/>
    <property type="molecule type" value="Genomic_DNA"/>
</dbReference>
<evidence type="ECO:0000313" key="4">
    <source>
        <dbReference type="Proteomes" id="UP000535491"/>
    </source>
</evidence>
<accession>A0A7W2A8L6</accession>
<evidence type="ECO:0000259" key="2">
    <source>
        <dbReference type="PROSITE" id="PS50995"/>
    </source>
</evidence>
<reference evidence="3 4" key="1">
    <citation type="submission" date="2020-07" db="EMBL/GenBank/DDBJ databases">
        <authorList>
            <person name="Feng H."/>
        </authorList>
    </citation>
    <scope>NUCLEOTIDE SEQUENCE [LARGE SCALE GENOMIC DNA]</scope>
    <source>
        <strain evidence="4">s-10</strain>
    </source>
</reference>
<dbReference type="Gene3D" id="1.10.10.10">
    <property type="entry name" value="Winged helix-like DNA-binding domain superfamily/Winged helix DNA-binding domain"/>
    <property type="match status" value="1"/>
</dbReference>
<dbReference type="PROSITE" id="PS50995">
    <property type="entry name" value="HTH_MARR_2"/>
    <property type="match status" value="1"/>
</dbReference>
<dbReference type="GO" id="GO:0003700">
    <property type="term" value="F:DNA-binding transcription factor activity"/>
    <property type="evidence" value="ECO:0007669"/>
    <property type="project" value="InterPro"/>
</dbReference>
<dbReference type="PANTHER" id="PTHR33164">
    <property type="entry name" value="TRANSCRIPTIONAL REGULATOR, MARR FAMILY"/>
    <property type="match status" value="1"/>
</dbReference>
<comment type="caution">
    <text evidence="3">The sequence shown here is derived from an EMBL/GenBank/DDBJ whole genome shotgun (WGS) entry which is preliminary data.</text>
</comment>
<protein>
    <submittedName>
        <fullName evidence="3">MarR family transcriptional regulator</fullName>
    </submittedName>
</protein>
<dbReference type="InterPro" id="IPR036388">
    <property type="entry name" value="WH-like_DNA-bd_sf"/>
</dbReference>
<sequence>MSDEQINDLVFALYRTTRVFFDAFKELIKTYQLTIPQVRVLSVLREEGPQSLVEVSRRLESSTSSLSGIVDRLERMGLVCRERDEKDRRVVRISLSEKCQELIKHFPARQAAHFRKYIEKMDTEEVIDLTEKLNKLTRILEEESNLEQQGE</sequence>
<dbReference type="Proteomes" id="UP000535491">
    <property type="component" value="Unassembled WGS sequence"/>
</dbReference>
<dbReference type="PRINTS" id="PR00598">
    <property type="entry name" value="HTHMARR"/>
</dbReference>
<organism evidence="3 4">
    <name type="scientific">Paenactinomyces guangxiensis</name>
    <dbReference type="NCBI Taxonomy" id="1490290"/>
    <lineage>
        <taxon>Bacteria</taxon>
        <taxon>Bacillati</taxon>
        <taxon>Bacillota</taxon>
        <taxon>Bacilli</taxon>
        <taxon>Bacillales</taxon>
        <taxon>Thermoactinomycetaceae</taxon>
        <taxon>Paenactinomyces</taxon>
    </lineage>
</organism>
<gene>
    <name evidence="3" type="ORF">H1191_06505</name>
</gene>
<dbReference type="InterPro" id="IPR000835">
    <property type="entry name" value="HTH_MarR-typ"/>
</dbReference>
<dbReference type="PANTHER" id="PTHR33164:SF43">
    <property type="entry name" value="HTH-TYPE TRANSCRIPTIONAL REPRESSOR YETL"/>
    <property type="match status" value="1"/>
</dbReference>
<dbReference type="AlphaFoldDB" id="A0A7W2A8L6"/>
<keyword evidence="4" id="KW-1185">Reference proteome</keyword>
<proteinExistence type="predicted"/>
<dbReference type="SUPFAM" id="SSF46785">
    <property type="entry name" value="Winged helix' DNA-binding domain"/>
    <property type="match status" value="1"/>
</dbReference>
<dbReference type="GO" id="GO:0006950">
    <property type="term" value="P:response to stress"/>
    <property type="evidence" value="ECO:0007669"/>
    <property type="project" value="TreeGrafter"/>
</dbReference>
<evidence type="ECO:0000313" key="3">
    <source>
        <dbReference type="EMBL" id="MBA4493953.1"/>
    </source>
</evidence>
<dbReference type="GO" id="GO:0003677">
    <property type="term" value="F:DNA binding"/>
    <property type="evidence" value="ECO:0007669"/>
    <property type="project" value="UniProtKB-KW"/>
</dbReference>
<name>A0A7W2A8L6_9BACL</name>
<evidence type="ECO:0000256" key="1">
    <source>
        <dbReference type="ARBA" id="ARBA00023125"/>
    </source>
</evidence>
<dbReference type="InterPro" id="IPR039422">
    <property type="entry name" value="MarR/SlyA-like"/>
</dbReference>
<keyword evidence="1" id="KW-0238">DNA-binding</keyword>
<dbReference type="InterPro" id="IPR036390">
    <property type="entry name" value="WH_DNA-bd_sf"/>
</dbReference>
<feature type="domain" description="HTH marR-type" evidence="2">
    <location>
        <begin position="6"/>
        <end position="138"/>
    </location>
</feature>
<dbReference type="RefSeq" id="WP_181751186.1">
    <property type="nucleotide sequence ID" value="NZ_JACEIQ010000004.1"/>
</dbReference>
<dbReference type="Pfam" id="PF01047">
    <property type="entry name" value="MarR"/>
    <property type="match status" value="1"/>
</dbReference>